<evidence type="ECO:0000256" key="1">
    <source>
        <dbReference type="SAM" id="Coils"/>
    </source>
</evidence>
<organism evidence="2 3">
    <name type="scientific">Bacteroides uniformis</name>
    <dbReference type="NCBI Taxonomy" id="820"/>
    <lineage>
        <taxon>Bacteria</taxon>
        <taxon>Pseudomonadati</taxon>
        <taxon>Bacteroidota</taxon>
        <taxon>Bacteroidia</taxon>
        <taxon>Bacteroidales</taxon>
        <taxon>Bacteroidaceae</taxon>
        <taxon>Bacteroides</taxon>
    </lineage>
</organism>
<dbReference type="RefSeq" id="WP_130080864.1">
    <property type="nucleotide sequence ID" value="NZ_JADNBR010000002.1"/>
</dbReference>
<protein>
    <submittedName>
        <fullName evidence="2">Uncharacterized protein</fullName>
    </submittedName>
</protein>
<dbReference type="EMBL" id="WCTM01000006">
    <property type="protein sequence ID" value="KAB4242370.1"/>
    <property type="molecule type" value="Genomic_DNA"/>
</dbReference>
<accession>A0A4Q5E9M2</accession>
<evidence type="ECO:0000313" key="3">
    <source>
        <dbReference type="Proteomes" id="UP000431575"/>
    </source>
</evidence>
<dbReference type="AlphaFoldDB" id="A0A4Q5E9M2"/>
<keyword evidence="1" id="KW-0175">Coiled coil</keyword>
<sequence length="349" mass="41983">MAVEIQIMIPQYGELNRIYSDFIISHTFSFDKQKFITDFYKQYNDKKAFEAAILELVLGKHKEQYTLILNSLRTEIEKNIQIYEKHPLFDDEIISRVCYNFIGRYDTDIEAQLRVTQKLSKPLNEAYNRYDSIGYREHTAEEEKQTEKEYERCKAEYDKEKKELDKLYELQKQDRKEAFQYIENLSGDVYRLSILFMEVLKKYLPDDVEEKRQNESVKQNEQEEIQNTPEGQHEYFDMKSLSSIHETCVGEQFEAITISDFYANTNLHPCKNRLKIKAREKIRVCYLIFLMSEKLSKQYRDEWRNKILELLDIDESYYKSKYKEPVSDFPSDSNQKFAKEMECIFNLNK</sequence>
<name>A0A4Q5E9M2_BACUN</name>
<reference evidence="2 3" key="1">
    <citation type="journal article" date="2019" name="Nat. Med.">
        <title>A library of human gut bacterial isolates paired with longitudinal multiomics data enables mechanistic microbiome research.</title>
        <authorList>
            <person name="Poyet M."/>
            <person name="Groussin M."/>
            <person name="Gibbons S.M."/>
            <person name="Avila-Pacheco J."/>
            <person name="Jiang X."/>
            <person name="Kearney S.M."/>
            <person name="Perrotta A.R."/>
            <person name="Berdy B."/>
            <person name="Zhao S."/>
            <person name="Lieberman T.D."/>
            <person name="Swanson P.K."/>
            <person name="Smith M."/>
            <person name="Roesemann S."/>
            <person name="Alexander J.E."/>
            <person name="Rich S.A."/>
            <person name="Livny J."/>
            <person name="Vlamakis H."/>
            <person name="Clish C."/>
            <person name="Bullock K."/>
            <person name="Deik A."/>
            <person name="Scott J."/>
            <person name="Pierce K.A."/>
            <person name="Xavier R.J."/>
            <person name="Alm E.J."/>
        </authorList>
    </citation>
    <scope>NUCLEOTIDE SEQUENCE [LARGE SCALE GENOMIC DNA]</scope>
    <source>
        <strain evidence="2 3">BIOML-A6</strain>
    </source>
</reference>
<proteinExistence type="predicted"/>
<gene>
    <name evidence="2" type="ORF">GAP41_12165</name>
</gene>
<feature type="coiled-coil region" evidence="1">
    <location>
        <begin position="136"/>
        <end position="174"/>
    </location>
</feature>
<dbReference type="Proteomes" id="UP000431575">
    <property type="component" value="Unassembled WGS sequence"/>
</dbReference>
<comment type="caution">
    <text evidence="2">The sequence shown here is derived from an EMBL/GenBank/DDBJ whole genome shotgun (WGS) entry which is preliminary data.</text>
</comment>
<evidence type="ECO:0000313" key="2">
    <source>
        <dbReference type="EMBL" id="KAB4242370.1"/>
    </source>
</evidence>